<evidence type="ECO:0000256" key="6">
    <source>
        <dbReference type="ARBA" id="ARBA00023163"/>
    </source>
</evidence>
<dbReference type="Proteomes" id="UP000593562">
    <property type="component" value="Unassembled WGS sequence"/>
</dbReference>
<accession>A0A7J7CWP5</accession>
<proteinExistence type="inferred from homology"/>
<keyword evidence="7" id="KW-0539">Nucleus</keyword>
<dbReference type="PANTHER" id="PTHR31165">
    <property type="entry name" value="PROTEIN G1-LIKE2"/>
    <property type="match status" value="1"/>
</dbReference>
<gene>
    <name evidence="10" type="ORF">HS088_TW13G01462</name>
</gene>
<keyword evidence="6" id="KW-0804">Transcription</keyword>
<dbReference type="InterPro" id="IPR040222">
    <property type="entry name" value="ALOG"/>
</dbReference>
<feature type="region of interest" description="Disordered" evidence="8">
    <location>
        <begin position="41"/>
        <end position="92"/>
    </location>
</feature>
<dbReference type="GO" id="GO:0003677">
    <property type="term" value="F:DNA binding"/>
    <property type="evidence" value="ECO:0007669"/>
    <property type="project" value="UniProtKB-KW"/>
</dbReference>
<keyword evidence="11" id="KW-1185">Reference proteome</keyword>
<evidence type="ECO:0000313" key="11">
    <source>
        <dbReference type="Proteomes" id="UP000593562"/>
    </source>
</evidence>
<dbReference type="AlphaFoldDB" id="A0A7J7CWP5"/>
<dbReference type="PANTHER" id="PTHR31165:SF2">
    <property type="entry name" value="ALOG DOMAIN-CONTAINING PROTEIN"/>
    <property type="match status" value="1"/>
</dbReference>
<dbReference type="Pfam" id="PF04852">
    <property type="entry name" value="ALOG_dom"/>
    <property type="match status" value="1"/>
</dbReference>
<comment type="similarity">
    <text evidence="2">Belongs to the plant homeotic and developmental regulators ALOG protein family.</text>
</comment>
<organism evidence="10 11">
    <name type="scientific">Tripterygium wilfordii</name>
    <name type="common">Thunder God vine</name>
    <dbReference type="NCBI Taxonomy" id="458696"/>
    <lineage>
        <taxon>Eukaryota</taxon>
        <taxon>Viridiplantae</taxon>
        <taxon>Streptophyta</taxon>
        <taxon>Embryophyta</taxon>
        <taxon>Tracheophyta</taxon>
        <taxon>Spermatophyta</taxon>
        <taxon>Magnoliopsida</taxon>
        <taxon>eudicotyledons</taxon>
        <taxon>Gunneridae</taxon>
        <taxon>Pentapetalae</taxon>
        <taxon>rosids</taxon>
        <taxon>fabids</taxon>
        <taxon>Celastrales</taxon>
        <taxon>Celastraceae</taxon>
        <taxon>Tripterygium</taxon>
    </lineage>
</organism>
<evidence type="ECO:0000313" key="10">
    <source>
        <dbReference type="EMBL" id="KAF5738562.1"/>
    </source>
</evidence>
<evidence type="ECO:0000256" key="1">
    <source>
        <dbReference type="ARBA" id="ARBA00004123"/>
    </source>
</evidence>
<evidence type="ECO:0000256" key="2">
    <source>
        <dbReference type="ARBA" id="ARBA00010308"/>
    </source>
</evidence>
<reference evidence="10 11" key="1">
    <citation type="journal article" date="2020" name="Nat. Commun.">
        <title>Genome of Tripterygium wilfordii and identification of cytochrome P450 involved in triptolide biosynthesis.</title>
        <authorList>
            <person name="Tu L."/>
            <person name="Su P."/>
            <person name="Zhang Z."/>
            <person name="Gao L."/>
            <person name="Wang J."/>
            <person name="Hu T."/>
            <person name="Zhou J."/>
            <person name="Zhang Y."/>
            <person name="Zhao Y."/>
            <person name="Liu Y."/>
            <person name="Song Y."/>
            <person name="Tong Y."/>
            <person name="Lu Y."/>
            <person name="Yang J."/>
            <person name="Xu C."/>
            <person name="Jia M."/>
            <person name="Peters R.J."/>
            <person name="Huang L."/>
            <person name="Gao W."/>
        </authorList>
    </citation>
    <scope>NUCLEOTIDE SEQUENCE [LARGE SCALE GENOMIC DNA]</scope>
    <source>
        <strain evidence="11">cv. XIE 37</strain>
        <tissue evidence="10">Leaf</tissue>
    </source>
</reference>
<feature type="compositionally biased region" description="Low complexity" evidence="8">
    <location>
        <begin position="57"/>
        <end position="72"/>
    </location>
</feature>
<keyword evidence="4" id="KW-0805">Transcription regulation</keyword>
<name>A0A7J7CWP5_TRIWF</name>
<comment type="subcellular location">
    <subcellularLocation>
        <location evidence="1">Nucleus</location>
    </subcellularLocation>
</comment>
<keyword evidence="5" id="KW-0238">DNA-binding</keyword>
<dbReference type="InParanoid" id="A0A7J7CWP5"/>
<evidence type="ECO:0000256" key="4">
    <source>
        <dbReference type="ARBA" id="ARBA00023015"/>
    </source>
</evidence>
<feature type="domain" description="ALOG" evidence="9">
    <location>
        <begin position="1"/>
        <end position="50"/>
    </location>
</feature>
<evidence type="ECO:0000256" key="3">
    <source>
        <dbReference type="ARBA" id="ARBA00022473"/>
    </source>
</evidence>
<dbReference type="PROSITE" id="PS51697">
    <property type="entry name" value="ALOG"/>
    <property type="match status" value="1"/>
</dbReference>
<evidence type="ECO:0000256" key="5">
    <source>
        <dbReference type="ARBA" id="ARBA00023125"/>
    </source>
</evidence>
<feature type="region of interest" description="Disordered" evidence="8">
    <location>
        <begin position="1"/>
        <end position="22"/>
    </location>
</feature>
<evidence type="ECO:0000256" key="7">
    <source>
        <dbReference type="ARBA" id="ARBA00023242"/>
    </source>
</evidence>
<protein>
    <submittedName>
        <fullName evidence="10">Protein G1-like1</fullName>
    </submittedName>
</protein>
<keyword evidence="3" id="KW-0217">Developmental protein</keyword>
<dbReference type="GO" id="GO:0009299">
    <property type="term" value="P:mRNA transcription"/>
    <property type="evidence" value="ECO:0007669"/>
    <property type="project" value="TreeGrafter"/>
</dbReference>
<dbReference type="EMBL" id="JAAARO010000013">
    <property type="protein sequence ID" value="KAF5738562.1"/>
    <property type="molecule type" value="Genomic_DNA"/>
</dbReference>
<dbReference type="GO" id="GO:0009416">
    <property type="term" value="P:response to light stimulus"/>
    <property type="evidence" value="ECO:0007669"/>
    <property type="project" value="TreeGrafter"/>
</dbReference>
<dbReference type="GO" id="GO:0005634">
    <property type="term" value="C:nucleus"/>
    <property type="evidence" value="ECO:0007669"/>
    <property type="project" value="UniProtKB-SubCell"/>
</dbReference>
<comment type="caution">
    <text evidence="10">The sequence shown here is derived from an EMBL/GenBank/DDBJ whole genome shotgun (WGS) entry which is preliminary data.</text>
</comment>
<evidence type="ECO:0000256" key="8">
    <source>
        <dbReference type="SAM" id="MobiDB-lite"/>
    </source>
</evidence>
<evidence type="ECO:0000259" key="9">
    <source>
        <dbReference type="PROSITE" id="PS51697"/>
    </source>
</evidence>
<sequence length="92" mass="10140">MAAWRLRAAFEEHGGGPEANPFGARAIRLYLREVRDLQAKARGISYQKKNKKRKRPPQQNQRSQPPAAAAAAVLISPHDNASASHPTYPPDS</sequence>
<dbReference type="InterPro" id="IPR006936">
    <property type="entry name" value="ALOG_dom"/>
</dbReference>